<dbReference type="Gene3D" id="3.40.50.300">
    <property type="entry name" value="P-loop containing nucleotide triphosphate hydrolases"/>
    <property type="match status" value="1"/>
</dbReference>
<sequence length="926" mass="106002">MADAVVAFGLQKLWELLIRESNRLKRVNEQATELQNDLRRLKSFVKDAENKKSKSERVKNCVEEIVEIVYDAEDIIESFLVNEDKCGREKWIKKHLKSVSCITFAHQEFGLQIRSIITRISKVIDNMERFGVREIIDKVEEEDSESFSVGIRQSFPSVSESSLVGVERSVEELVGHLVGENGYQVVSICGMGGIGKTTLARKVFHHEMVRRHFGGLAWVFVSQECRQKHVWRAILQSLMPKNEEHRIGEMTVFGLQDELFKLLETGKCLIVLDDLWSNSAWELLKPAFPTRSGSKILLTSRNEGVGEHPDLESIIFRPRFLTHEESLEVFNKIALFDRNHIEFQVDDLKEEIQQMLKNCGGLPLAVKTLGGLLATKRTASEWRKVHNNIGSHIAGDIGENSGIGSLLFNVLSLSYEDLPSHLKHCFLYLSHFPEDHEIQTETLFNYWVAEGIVMVHSEETTIVDVAEYYLEELVKRSIVLVGKRNTVTSRIESCRLHDVVREVCLFKAKEENFIQVFSGQSLVSNATNDISPVSTNRSRRLAVHLVDDDENEPSIFQQRQIQNPKARTLLYITRDFSPWILSTASFRGLRSLRVLDFCGAQFRRRKLPKSIGKLIHLRYLSLKETNLSVLPSSLGNLELLVYLDLEIYETMVHIPNVLKKMKKLRYLMLPDELSSKTKLELSGLVKLETLKNFSLKHSSVKDLINMTKLRNLWICCDSDNLGEEVLPLSLGASLKHLEELMLYNKRNSQAQPVKIDAGAFVSGFLKLNQLRLDIKIEKLPNELQFPARIASVSLSSCDLPEDTMPVLEKLHNLKMLSLEVNAFTGRKMVCSKAGFPKLHTLEFSILDNLEEWVVEEESMPCLCRLEINDCRKLKNLPDGLRYITTLDELRVGWMENEFKDKLIQGGEDHYKIQHVSYVVFYNCGDE</sequence>
<gene>
    <name evidence="9" type="ORF">V5N11_025925</name>
</gene>
<dbReference type="GO" id="GO:0000166">
    <property type="term" value="F:nucleotide binding"/>
    <property type="evidence" value="ECO:0007669"/>
    <property type="project" value="UniProtKB-KW"/>
</dbReference>
<evidence type="ECO:0000256" key="4">
    <source>
        <dbReference type="SAM" id="Coils"/>
    </source>
</evidence>
<dbReference type="PANTHER" id="PTHR23155">
    <property type="entry name" value="DISEASE RESISTANCE PROTEIN RP"/>
    <property type="match status" value="1"/>
</dbReference>
<dbReference type="GO" id="GO:0051707">
    <property type="term" value="P:response to other organism"/>
    <property type="evidence" value="ECO:0007669"/>
    <property type="project" value="UniProtKB-ARBA"/>
</dbReference>
<dbReference type="GO" id="GO:0006952">
    <property type="term" value="P:defense response"/>
    <property type="evidence" value="ECO:0007669"/>
    <property type="project" value="UniProtKB-KW"/>
</dbReference>
<dbReference type="Pfam" id="PF23598">
    <property type="entry name" value="LRR_14"/>
    <property type="match status" value="1"/>
</dbReference>
<dbReference type="Gene3D" id="1.20.5.4130">
    <property type="match status" value="1"/>
</dbReference>
<evidence type="ECO:0000256" key="2">
    <source>
        <dbReference type="ARBA" id="ARBA00022741"/>
    </source>
</evidence>
<dbReference type="SUPFAM" id="SSF52540">
    <property type="entry name" value="P-loop containing nucleoside triphosphate hydrolases"/>
    <property type="match status" value="1"/>
</dbReference>
<dbReference type="PRINTS" id="PR00364">
    <property type="entry name" value="DISEASERSIST"/>
</dbReference>
<dbReference type="FunFam" id="3.40.50.300:FF:001091">
    <property type="entry name" value="Probable disease resistance protein At1g61300"/>
    <property type="match status" value="1"/>
</dbReference>
<dbReference type="Gene3D" id="1.10.10.10">
    <property type="entry name" value="Winged helix-like DNA-binding domain superfamily/Winged helix DNA-binding domain"/>
    <property type="match status" value="1"/>
</dbReference>
<evidence type="ECO:0000259" key="6">
    <source>
        <dbReference type="Pfam" id="PF18052"/>
    </source>
</evidence>
<dbReference type="InterPro" id="IPR032675">
    <property type="entry name" value="LRR_dom_sf"/>
</dbReference>
<organism evidence="9 10">
    <name type="scientific">Cardamine amara subsp. amara</name>
    <dbReference type="NCBI Taxonomy" id="228776"/>
    <lineage>
        <taxon>Eukaryota</taxon>
        <taxon>Viridiplantae</taxon>
        <taxon>Streptophyta</taxon>
        <taxon>Embryophyta</taxon>
        <taxon>Tracheophyta</taxon>
        <taxon>Spermatophyta</taxon>
        <taxon>Magnoliopsida</taxon>
        <taxon>eudicotyledons</taxon>
        <taxon>Gunneridae</taxon>
        <taxon>Pentapetalae</taxon>
        <taxon>rosids</taxon>
        <taxon>malvids</taxon>
        <taxon>Brassicales</taxon>
        <taxon>Brassicaceae</taxon>
        <taxon>Cardamineae</taxon>
        <taxon>Cardamine</taxon>
    </lineage>
</organism>
<evidence type="ECO:0000313" key="9">
    <source>
        <dbReference type="EMBL" id="KAL1213383.1"/>
    </source>
</evidence>
<feature type="coiled-coil region" evidence="4">
    <location>
        <begin position="17"/>
        <end position="51"/>
    </location>
</feature>
<dbReference type="InterPro" id="IPR036388">
    <property type="entry name" value="WH-like_DNA-bd_sf"/>
</dbReference>
<evidence type="ECO:0000259" key="5">
    <source>
        <dbReference type="Pfam" id="PF00931"/>
    </source>
</evidence>
<keyword evidence="2" id="KW-0547">Nucleotide-binding</keyword>
<reference evidence="9 10" key="1">
    <citation type="submission" date="2024-04" db="EMBL/GenBank/DDBJ databases">
        <title>Genome assembly C_amara_ONT_v2.</title>
        <authorList>
            <person name="Yant L."/>
            <person name="Moore C."/>
            <person name="Slenker M."/>
        </authorList>
    </citation>
    <scope>NUCLEOTIDE SEQUENCE [LARGE SCALE GENOMIC DNA]</scope>
    <source>
        <tissue evidence="9">Leaf</tissue>
    </source>
</reference>
<keyword evidence="4" id="KW-0175">Coiled coil</keyword>
<evidence type="ECO:0000259" key="8">
    <source>
        <dbReference type="Pfam" id="PF23598"/>
    </source>
</evidence>
<dbReference type="InterPro" id="IPR042197">
    <property type="entry name" value="Apaf_helical"/>
</dbReference>
<evidence type="ECO:0000313" key="10">
    <source>
        <dbReference type="Proteomes" id="UP001558713"/>
    </source>
</evidence>
<feature type="domain" description="Disease resistance N-terminal" evidence="6">
    <location>
        <begin position="5"/>
        <end position="90"/>
    </location>
</feature>
<dbReference type="Pfam" id="PF18052">
    <property type="entry name" value="Rx_N"/>
    <property type="match status" value="1"/>
</dbReference>
<dbReference type="InterPro" id="IPR058922">
    <property type="entry name" value="WHD_DRP"/>
</dbReference>
<dbReference type="AlphaFoldDB" id="A0ABD1B4J0"/>
<evidence type="ECO:0000259" key="7">
    <source>
        <dbReference type="Pfam" id="PF23559"/>
    </source>
</evidence>
<protein>
    <submittedName>
        <fullName evidence="9">Disease resistance RPP8-like protein 2</fullName>
    </submittedName>
</protein>
<evidence type="ECO:0000256" key="3">
    <source>
        <dbReference type="ARBA" id="ARBA00022821"/>
    </source>
</evidence>
<keyword evidence="10" id="KW-1185">Reference proteome</keyword>
<evidence type="ECO:0000256" key="1">
    <source>
        <dbReference type="ARBA" id="ARBA00022737"/>
    </source>
</evidence>
<dbReference type="InterPro" id="IPR041118">
    <property type="entry name" value="Rx_N"/>
</dbReference>
<dbReference type="Pfam" id="PF23559">
    <property type="entry name" value="WHD_DRP"/>
    <property type="match status" value="1"/>
</dbReference>
<dbReference type="FunFam" id="1.10.10.10:FF:000322">
    <property type="entry name" value="Probable disease resistance protein At1g63360"/>
    <property type="match status" value="1"/>
</dbReference>
<dbReference type="Gene3D" id="3.80.10.10">
    <property type="entry name" value="Ribonuclease Inhibitor"/>
    <property type="match status" value="1"/>
</dbReference>
<dbReference type="SUPFAM" id="SSF52058">
    <property type="entry name" value="L domain-like"/>
    <property type="match status" value="1"/>
</dbReference>
<keyword evidence="3" id="KW-0611">Plant defense</keyword>
<keyword evidence="1" id="KW-0677">Repeat</keyword>
<accession>A0ABD1B4J0</accession>
<dbReference type="Gene3D" id="1.10.8.430">
    <property type="entry name" value="Helical domain of apoptotic protease-activating factors"/>
    <property type="match status" value="1"/>
</dbReference>
<dbReference type="Pfam" id="PF00931">
    <property type="entry name" value="NB-ARC"/>
    <property type="match status" value="1"/>
</dbReference>
<dbReference type="InterPro" id="IPR038005">
    <property type="entry name" value="RX-like_CC"/>
</dbReference>
<dbReference type="CDD" id="cd14798">
    <property type="entry name" value="RX-CC_like"/>
    <property type="match status" value="1"/>
</dbReference>
<proteinExistence type="predicted"/>
<feature type="domain" description="Disease resistance protein winged helix" evidence="7">
    <location>
        <begin position="432"/>
        <end position="503"/>
    </location>
</feature>
<dbReference type="InterPro" id="IPR002182">
    <property type="entry name" value="NB-ARC"/>
</dbReference>
<dbReference type="PANTHER" id="PTHR23155:SF1185">
    <property type="entry name" value="DISEASE RESISTANCE RPP8-LIKE PROTEIN 3-RELATED"/>
    <property type="match status" value="1"/>
</dbReference>
<dbReference type="InterPro" id="IPR044974">
    <property type="entry name" value="Disease_R_plants"/>
</dbReference>
<dbReference type="InterPro" id="IPR055414">
    <property type="entry name" value="LRR_R13L4/SHOC2-like"/>
</dbReference>
<feature type="domain" description="NB-ARC" evidence="5">
    <location>
        <begin position="167"/>
        <end position="334"/>
    </location>
</feature>
<feature type="domain" description="Disease resistance R13L4/SHOC-2-like LRR" evidence="8">
    <location>
        <begin position="581"/>
        <end position="892"/>
    </location>
</feature>
<name>A0ABD1B4J0_CARAN</name>
<comment type="caution">
    <text evidence="9">The sequence shown here is derived from an EMBL/GenBank/DDBJ whole genome shotgun (WGS) entry which is preliminary data.</text>
</comment>
<dbReference type="EMBL" id="JBANAX010000343">
    <property type="protein sequence ID" value="KAL1213383.1"/>
    <property type="molecule type" value="Genomic_DNA"/>
</dbReference>
<dbReference type="InterPro" id="IPR027417">
    <property type="entry name" value="P-loop_NTPase"/>
</dbReference>
<dbReference type="Proteomes" id="UP001558713">
    <property type="component" value="Unassembled WGS sequence"/>
</dbReference>